<feature type="transmembrane region" description="Helical" evidence="1">
    <location>
        <begin position="261"/>
        <end position="284"/>
    </location>
</feature>
<feature type="transmembrane region" description="Helical" evidence="1">
    <location>
        <begin position="228"/>
        <end position="249"/>
    </location>
</feature>
<feature type="transmembrane region" description="Helical" evidence="1">
    <location>
        <begin position="185"/>
        <end position="208"/>
    </location>
</feature>
<feature type="transmembrane region" description="Helical" evidence="1">
    <location>
        <begin position="321"/>
        <end position="340"/>
    </location>
</feature>
<keyword evidence="1" id="KW-0472">Membrane</keyword>
<organism evidence="2 3">
    <name type="scientific">Cyanobium gracile UHCC 0139</name>
    <dbReference type="NCBI Taxonomy" id="3110308"/>
    <lineage>
        <taxon>Bacteria</taxon>
        <taxon>Bacillati</taxon>
        <taxon>Cyanobacteriota</taxon>
        <taxon>Cyanophyceae</taxon>
        <taxon>Synechococcales</taxon>
        <taxon>Prochlorococcaceae</taxon>
        <taxon>Cyanobium</taxon>
    </lineage>
</organism>
<dbReference type="Proteomes" id="UP001304461">
    <property type="component" value="Unassembled WGS sequence"/>
</dbReference>
<accession>A0ABU5RQJ5</accession>
<sequence>MTVTSRLRRLQLPASALLLIGGALLMRSHGDLFDAAQLLPFWRAAAVMGLGFALSWSLPTIPGALFWAVAVLTRLALLAMEPGDDIWRYIWEGGIQLHGFSPYALPPDAAALEGLRTSWWPLINHPDTTAIYPPLTQLLFRLHAAVAQQVLLFKLSFTAADLAIAGLLAARFGTARAALYAWNPLVIVGLSGGGHYDSWFLLPLVAGWLLAEREPPPQGQRPQACIDLLLGLSVALKWITLPLLLQRAWSRWRRFRRPWPLLSTLLLGLAPLLLGASLFCGLRSCPLLPTGSSFIRHGRSAEWLPHWIGQLWPWTLQTNAVHGWLLLPVLLVLLVTSARLGVFAWRYLLALLLLSPVVHAWYFIWLMPFAVPSQNWGARLVSLSAFVYFVLPSRLPDWQLTTPERLLLWLPLLLGLLLSARDRTESAPGR</sequence>
<keyword evidence="1" id="KW-1133">Transmembrane helix</keyword>
<evidence type="ECO:0000313" key="2">
    <source>
        <dbReference type="EMBL" id="MEA5390041.1"/>
    </source>
</evidence>
<proteinExistence type="predicted"/>
<protein>
    <recommendedName>
        <fullName evidence="4">DUF2029 domain-containing protein</fullName>
    </recommendedName>
</protein>
<gene>
    <name evidence="2" type="ORF">VB738_02080</name>
</gene>
<feature type="transmembrane region" description="Helical" evidence="1">
    <location>
        <begin position="347"/>
        <end position="364"/>
    </location>
</feature>
<comment type="caution">
    <text evidence="2">The sequence shown here is derived from an EMBL/GenBank/DDBJ whole genome shotgun (WGS) entry which is preliminary data.</text>
</comment>
<evidence type="ECO:0000256" key="1">
    <source>
        <dbReference type="SAM" id="Phobius"/>
    </source>
</evidence>
<evidence type="ECO:0008006" key="4">
    <source>
        <dbReference type="Google" id="ProtNLM"/>
    </source>
</evidence>
<keyword evidence="1" id="KW-0812">Transmembrane</keyword>
<reference evidence="2 3" key="1">
    <citation type="submission" date="2023-12" db="EMBL/GenBank/DDBJ databases">
        <title>Baltic Sea Cyanobacteria.</title>
        <authorList>
            <person name="Delbaje E."/>
            <person name="Fewer D.P."/>
            <person name="Shishido T.K."/>
        </authorList>
    </citation>
    <scope>NUCLEOTIDE SEQUENCE [LARGE SCALE GENOMIC DNA]</scope>
    <source>
        <strain evidence="2 3">UHCC 0139</strain>
    </source>
</reference>
<name>A0ABU5RQJ5_9CYAN</name>
<dbReference type="EMBL" id="JAYGHX010000001">
    <property type="protein sequence ID" value="MEA5390041.1"/>
    <property type="molecule type" value="Genomic_DNA"/>
</dbReference>
<keyword evidence="3" id="KW-1185">Reference proteome</keyword>
<dbReference type="RefSeq" id="WP_323304161.1">
    <property type="nucleotide sequence ID" value="NZ_JAYGHX010000001.1"/>
</dbReference>
<evidence type="ECO:0000313" key="3">
    <source>
        <dbReference type="Proteomes" id="UP001304461"/>
    </source>
</evidence>